<dbReference type="Proteomes" id="UP000271889">
    <property type="component" value="Unassembled WGS sequence"/>
</dbReference>
<sequence>MVEGAHQAQHLDENFEDDEATLAARIWWKTLQIETMIENVAKRTEIWKKNLGKASKSN</sequence>
<evidence type="ECO:0000313" key="1">
    <source>
        <dbReference type="EMBL" id="VDN21289.1"/>
    </source>
</evidence>
<dbReference type="AlphaFoldDB" id="A0A3P7PNX3"/>
<gene>
    <name evidence="1" type="ORF">CGOC_LOCUS8996</name>
</gene>
<evidence type="ECO:0000313" key="2">
    <source>
        <dbReference type="Proteomes" id="UP000271889"/>
    </source>
</evidence>
<organism evidence="1 2">
    <name type="scientific">Cylicostephanus goldi</name>
    <name type="common">Nematode worm</name>
    <dbReference type="NCBI Taxonomy" id="71465"/>
    <lineage>
        <taxon>Eukaryota</taxon>
        <taxon>Metazoa</taxon>
        <taxon>Ecdysozoa</taxon>
        <taxon>Nematoda</taxon>
        <taxon>Chromadorea</taxon>
        <taxon>Rhabditida</taxon>
        <taxon>Rhabditina</taxon>
        <taxon>Rhabditomorpha</taxon>
        <taxon>Strongyloidea</taxon>
        <taxon>Strongylidae</taxon>
        <taxon>Cylicostephanus</taxon>
    </lineage>
</organism>
<keyword evidence="2" id="KW-1185">Reference proteome</keyword>
<name>A0A3P7PNX3_CYLGO</name>
<protein>
    <submittedName>
        <fullName evidence="1">Uncharacterized protein</fullName>
    </submittedName>
</protein>
<accession>A0A3P7PNX3</accession>
<reference evidence="1 2" key="1">
    <citation type="submission" date="2018-11" db="EMBL/GenBank/DDBJ databases">
        <authorList>
            <consortium name="Pathogen Informatics"/>
        </authorList>
    </citation>
    <scope>NUCLEOTIDE SEQUENCE [LARGE SCALE GENOMIC DNA]</scope>
</reference>
<dbReference type="EMBL" id="UYRV01105537">
    <property type="protein sequence ID" value="VDN21289.1"/>
    <property type="molecule type" value="Genomic_DNA"/>
</dbReference>
<proteinExistence type="predicted"/>